<proteinExistence type="predicted"/>
<dbReference type="EMBL" id="BSYR01000008">
    <property type="protein sequence ID" value="GMI70187.1"/>
    <property type="molecule type" value="Genomic_DNA"/>
</dbReference>
<dbReference type="OrthoDB" id="2143914at2759"/>
<sequence>MTTLATAASTASTYIVGTGQTVFADDHRGGQQVTSSSYTLEYSSTTAASSDSFGTHVSPVSDFTDYYSSNNTNITINNPNPNCIQTTQEFSCNYYNNGMDFPSSEQISNSWLDTIDGSDNIFNSEDFYFLQQLFNFNM</sequence>
<evidence type="ECO:0000313" key="1">
    <source>
        <dbReference type="EMBL" id="GMI70187.1"/>
    </source>
</evidence>
<dbReference type="AlphaFoldDB" id="A0A9W7LML6"/>
<accession>A0A9W7LML6</accession>
<name>A0A9W7LML6_HIBTR</name>
<evidence type="ECO:0000313" key="2">
    <source>
        <dbReference type="Proteomes" id="UP001165190"/>
    </source>
</evidence>
<comment type="caution">
    <text evidence="1">The sequence shown here is derived from an EMBL/GenBank/DDBJ whole genome shotgun (WGS) entry which is preliminary data.</text>
</comment>
<keyword evidence="2" id="KW-1185">Reference proteome</keyword>
<protein>
    <submittedName>
        <fullName evidence="1">Uncharacterized protein</fullName>
    </submittedName>
</protein>
<reference evidence="1" key="1">
    <citation type="submission" date="2023-05" db="EMBL/GenBank/DDBJ databases">
        <title>Genome and transcriptome analyses reveal genes involved in the formation of fine ridges on petal epidermal cells in Hibiscus trionum.</title>
        <authorList>
            <person name="Koshimizu S."/>
            <person name="Masuda S."/>
            <person name="Ishii T."/>
            <person name="Shirasu K."/>
            <person name="Hoshino A."/>
            <person name="Arita M."/>
        </authorList>
    </citation>
    <scope>NUCLEOTIDE SEQUENCE</scope>
    <source>
        <strain evidence="1">Hamamatsu line</strain>
    </source>
</reference>
<gene>
    <name evidence="1" type="ORF">HRI_000688000</name>
</gene>
<organism evidence="1 2">
    <name type="scientific">Hibiscus trionum</name>
    <name type="common">Flower of an hour</name>
    <dbReference type="NCBI Taxonomy" id="183268"/>
    <lineage>
        <taxon>Eukaryota</taxon>
        <taxon>Viridiplantae</taxon>
        <taxon>Streptophyta</taxon>
        <taxon>Embryophyta</taxon>
        <taxon>Tracheophyta</taxon>
        <taxon>Spermatophyta</taxon>
        <taxon>Magnoliopsida</taxon>
        <taxon>eudicotyledons</taxon>
        <taxon>Gunneridae</taxon>
        <taxon>Pentapetalae</taxon>
        <taxon>rosids</taxon>
        <taxon>malvids</taxon>
        <taxon>Malvales</taxon>
        <taxon>Malvaceae</taxon>
        <taxon>Malvoideae</taxon>
        <taxon>Hibiscus</taxon>
    </lineage>
</organism>
<dbReference type="Proteomes" id="UP001165190">
    <property type="component" value="Unassembled WGS sequence"/>
</dbReference>